<dbReference type="InterPro" id="IPR018309">
    <property type="entry name" value="Tscrpt_reg_PadR_C"/>
</dbReference>
<dbReference type="Proteomes" id="UP001550853">
    <property type="component" value="Unassembled WGS sequence"/>
</dbReference>
<protein>
    <submittedName>
        <fullName evidence="4">PadR family transcriptional regulator</fullName>
    </submittedName>
</protein>
<dbReference type="PANTHER" id="PTHR43252">
    <property type="entry name" value="TRANSCRIPTIONAL REGULATOR YQJI"/>
    <property type="match status" value="1"/>
</dbReference>
<evidence type="ECO:0000259" key="3">
    <source>
        <dbReference type="Pfam" id="PF10400"/>
    </source>
</evidence>
<reference evidence="4 5" key="1">
    <citation type="submission" date="2024-06" db="EMBL/GenBank/DDBJ databases">
        <title>The Natural Products Discovery Center: Release of the First 8490 Sequenced Strains for Exploring Actinobacteria Biosynthetic Diversity.</title>
        <authorList>
            <person name="Kalkreuter E."/>
            <person name="Kautsar S.A."/>
            <person name="Yang D."/>
            <person name="Bader C.D."/>
            <person name="Teijaro C.N."/>
            <person name="Fluegel L."/>
            <person name="Davis C.M."/>
            <person name="Simpson J.R."/>
            <person name="Lauterbach L."/>
            <person name="Steele A.D."/>
            <person name="Gui C."/>
            <person name="Meng S."/>
            <person name="Li G."/>
            <person name="Viehrig K."/>
            <person name="Ye F."/>
            <person name="Su P."/>
            <person name="Kiefer A.F."/>
            <person name="Nichols A."/>
            <person name="Cepeda A.J."/>
            <person name="Yan W."/>
            <person name="Fan B."/>
            <person name="Jiang Y."/>
            <person name="Adhikari A."/>
            <person name="Zheng C.-J."/>
            <person name="Schuster L."/>
            <person name="Cowan T.M."/>
            <person name="Smanski M.J."/>
            <person name="Chevrette M.G."/>
            <person name="De Carvalho L.P.S."/>
            <person name="Shen B."/>
        </authorList>
    </citation>
    <scope>NUCLEOTIDE SEQUENCE [LARGE SCALE GENOMIC DNA]</scope>
    <source>
        <strain evidence="4 5">NPDC033039</strain>
    </source>
</reference>
<sequence length="210" mass="22974">MSLKHAVLGLLSESPASGYDLMKLFNASLTNVWPATQSQVYGELGKLTAAGLAEVSAHGPRGRKEYAITREGIAELQHWLAEVPPGGPHRDESLLRVFFLGVLTPLEARTFLLGRAEETARLHAELRRVDEETQWDDDMISVYGRLTLEYGLRMTAAQEEWARWAAEQIDSAKVREASDRVRSRHGLGTGDGPAATARDDGPDDAPAPTA</sequence>
<accession>A0ABV2Z6D6</accession>
<gene>
    <name evidence="4" type="ORF">AB0E61_24165</name>
</gene>
<dbReference type="SUPFAM" id="SSF46785">
    <property type="entry name" value="Winged helix' DNA-binding domain"/>
    <property type="match status" value="1"/>
</dbReference>
<feature type="region of interest" description="Disordered" evidence="1">
    <location>
        <begin position="175"/>
        <end position="210"/>
    </location>
</feature>
<feature type="domain" description="Transcription regulator PadR C-terminal" evidence="3">
    <location>
        <begin position="90"/>
        <end position="169"/>
    </location>
</feature>
<comment type="caution">
    <text evidence="4">The sequence shown here is derived from an EMBL/GenBank/DDBJ whole genome shotgun (WGS) entry which is preliminary data.</text>
</comment>
<dbReference type="Pfam" id="PF10400">
    <property type="entry name" value="Vir_act_alpha_C"/>
    <property type="match status" value="1"/>
</dbReference>
<dbReference type="RefSeq" id="WP_037680205.1">
    <property type="nucleotide sequence ID" value="NZ_JBEZVI010000022.1"/>
</dbReference>
<dbReference type="PANTHER" id="PTHR43252:SF6">
    <property type="entry name" value="NEGATIVE TRANSCRIPTION REGULATOR PADR"/>
    <property type="match status" value="1"/>
</dbReference>
<dbReference type="InterPro" id="IPR036390">
    <property type="entry name" value="WH_DNA-bd_sf"/>
</dbReference>
<proteinExistence type="predicted"/>
<organism evidence="4 5">
    <name type="scientific">Streptomyces catenulae</name>
    <dbReference type="NCBI Taxonomy" id="66875"/>
    <lineage>
        <taxon>Bacteria</taxon>
        <taxon>Bacillati</taxon>
        <taxon>Actinomycetota</taxon>
        <taxon>Actinomycetes</taxon>
        <taxon>Kitasatosporales</taxon>
        <taxon>Streptomycetaceae</taxon>
        <taxon>Streptomyces</taxon>
    </lineage>
</organism>
<dbReference type="Pfam" id="PF03551">
    <property type="entry name" value="PadR"/>
    <property type="match status" value="1"/>
</dbReference>
<evidence type="ECO:0000313" key="5">
    <source>
        <dbReference type="Proteomes" id="UP001550853"/>
    </source>
</evidence>
<keyword evidence="5" id="KW-1185">Reference proteome</keyword>
<evidence type="ECO:0000313" key="4">
    <source>
        <dbReference type="EMBL" id="MEU3713176.1"/>
    </source>
</evidence>
<feature type="domain" description="Transcription regulator PadR N-terminal" evidence="2">
    <location>
        <begin position="7"/>
        <end position="77"/>
    </location>
</feature>
<evidence type="ECO:0000256" key="1">
    <source>
        <dbReference type="SAM" id="MobiDB-lite"/>
    </source>
</evidence>
<dbReference type="Gene3D" id="1.10.10.10">
    <property type="entry name" value="Winged helix-like DNA-binding domain superfamily/Winged helix DNA-binding domain"/>
    <property type="match status" value="1"/>
</dbReference>
<dbReference type="InterPro" id="IPR005149">
    <property type="entry name" value="Tscrpt_reg_PadR_N"/>
</dbReference>
<dbReference type="EMBL" id="JBEZVI010000022">
    <property type="protein sequence ID" value="MEU3713176.1"/>
    <property type="molecule type" value="Genomic_DNA"/>
</dbReference>
<name>A0ABV2Z6D6_9ACTN</name>
<evidence type="ECO:0000259" key="2">
    <source>
        <dbReference type="Pfam" id="PF03551"/>
    </source>
</evidence>
<dbReference type="InterPro" id="IPR036388">
    <property type="entry name" value="WH-like_DNA-bd_sf"/>
</dbReference>